<proteinExistence type="predicted"/>
<evidence type="ECO:0000256" key="2">
    <source>
        <dbReference type="SAM" id="SignalP"/>
    </source>
</evidence>
<sequence length="80" mass="8819">MLALYLCLAFVLLTACGAEEVKRRVGLRYIVDADNSAIRYGPIPLMGEARGFDPQMSLRGRYGKRSGPPPMFPADEDNLS</sequence>
<feature type="region of interest" description="Disordered" evidence="1">
    <location>
        <begin position="58"/>
        <end position="80"/>
    </location>
</feature>
<keyword evidence="2" id="KW-0732">Signal</keyword>
<evidence type="ECO:0000313" key="4">
    <source>
        <dbReference type="Proteomes" id="UP001331761"/>
    </source>
</evidence>
<evidence type="ECO:0000313" key="3">
    <source>
        <dbReference type="EMBL" id="KAK5984029.1"/>
    </source>
</evidence>
<dbReference type="EMBL" id="WIXE01003343">
    <property type="protein sequence ID" value="KAK5984029.1"/>
    <property type="molecule type" value="Genomic_DNA"/>
</dbReference>
<dbReference type="AlphaFoldDB" id="A0AAN8IRB7"/>
<protein>
    <submittedName>
        <fullName evidence="3">Uncharacterized protein</fullName>
    </submittedName>
</protein>
<accession>A0AAN8IRB7</accession>
<organism evidence="3 4">
    <name type="scientific">Trichostrongylus colubriformis</name>
    <name type="common">Black scour worm</name>
    <dbReference type="NCBI Taxonomy" id="6319"/>
    <lineage>
        <taxon>Eukaryota</taxon>
        <taxon>Metazoa</taxon>
        <taxon>Ecdysozoa</taxon>
        <taxon>Nematoda</taxon>
        <taxon>Chromadorea</taxon>
        <taxon>Rhabditida</taxon>
        <taxon>Rhabditina</taxon>
        <taxon>Rhabditomorpha</taxon>
        <taxon>Strongyloidea</taxon>
        <taxon>Trichostrongylidae</taxon>
        <taxon>Trichostrongylus</taxon>
    </lineage>
</organism>
<feature type="signal peptide" evidence="2">
    <location>
        <begin position="1"/>
        <end position="18"/>
    </location>
</feature>
<comment type="caution">
    <text evidence="3">The sequence shown here is derived from an EMBL/GenBank/DDBJ whole genome shotgun (WGS) entry which is preliminary data.</text>
</comment>
<gene>
    <name evidence="3" type="ORF">GCK32_013671</name>
</gene>
<feature type="chain" id="PRO_5042962165" evidence="2">
    <location>
        <begin position="19"/>
        <end position="80"/>
    </location>
</feature>
<evidence type="ECO:0000256" key="1">
    <source>
        <dbReference type="SAM" id="MobiDB-lite"/>
    </source>
</evidence>
<dbReference type="Proteomes" id="UP001331761">
    <property type="component" value="Unassembled WGS sequence"/>
</dbReference>
<name>A0AAN8IRB7_TRICO</name>
<reference evidence="3 4" key="1">
    <citation type="submission" date="2019-10" db="EMBL/GenBank/DDBJ databases">
        <title>Assembly and Annotation for the nematode Trichostrongylus colubriformis.</title>
        <authorList>
            <person name="Martin J."/>
        </authorList>
    </citation>
    <scope>NUCLEOTIDE SEQUENCE [LARGE SCALE GENOMIC DNA]</scope>
    <source>
        <strain evidence="3">G859</strain>
        <tissue evidence="3">Whole worm</tissue>
    </source>
</reference>
<keyword evidence="4" id="KW-1185">Reference proteome</keyword>